<dbReference type="GO" id="GO:0003723">
    <property type="term" value="F:RNA binding"/>
    <property type="evidence" value="ECO:0007669"/>
    <property type="project" value="UniProtKB-UniRule"/>
</dbReference>
<keyword evidence="4 5" id="KW-0694">RNA-binding</keyword>
<dbReference type="AlphaFoldDB" id="C3XYL2"/>
<dbReference type="Gene3D" id="3.30.1370.10">
    <property type="entry name" value="K Homology domain, type 1"/>
    <property type="match status" value="11"/>
</dbReference>
<dbReference type="CDD" id="cd02394">
    <property type="entry name" value="KH-I_Vigilin_rpt6"/>
    <property type="match status" value="1"/>
</dbReference>
<dbReference type="InParanoid" id="C3XYL2"/>
<dbReference type="CDD" id="cd22414">
    <property type="entry name" value="KH-I_Vigilin_rpt11"/>
    <property type="match status" value="1"/>
</dbReference>
<dbReference type="PANTHER" id="PTHR10627">
    <property type="entry name" value="SCP160"/>
    <property type="match status" value="1"/>
</dbReference>
<evidence type="ECO:0000256" key="4">
    <source>
        <dbReference type="ARBA" id="ARBA00022884"/>
    </source>
</evidence>
<dbReference type="CDD" id="cd22408">
    <property type="entry name" value="KH-I_Vigilin_rpt4"/>
    <property type="match status" value="1"/>
</dbReference>
<feature type="domain" description="K Homology" evidence="7">
    <location>
        <begin position="64"/>
        <end position="140"/>
    </location>
</feature>
<comment type="subcellular location">
    <subcellularLocation>
        <location evidence="1">Cytoplasm</location>
    </subcellularLocation>
</comment>
<dbReference type="Pfam" id="PF24668">
    <property type="entry name" value="KH_Vigilin"/>
    <property type="match status" value="1"/>
</dbReference>
<feature type="domain" description="K Homology" evidence="7">
    <location>
        <begin position="285"/>
        <end position="353"/>
    </location>
</feature>
<feature type="domain" description="K Homology" evidence="7">
    <location>
        <begin position="806"/>
        <end position="872"/>
    </location>
</feature>
<feature type="domain" description="K Homology" evidence="7">
    <location>
        <begin position="958"/>
        <end position="1027"/>
    </location>
</feature>
<feature type="region of interest" description="Disordered" evidence="6">
    <location>
        <begin position="1067"/>
        <end position="1106"/>
    </location>
</feature>
<dbReference type="InterPro" id="IPR036612">
    <property type="entry name" value="KH_dom_type_1_sf"/>
</dbReference>
<dbReference type="STRING" id="7739.C3XYL2"/>
<evidence type="ECO:0000256" key="1">
    <source>
        <dbReference type="ARBA" id="ARBA00004496"/>
    </source>
</evidence>
<feature type="domain" description="K Homology" evidence="7">
    <location>
        <begin position="884"/>
        <end position="954"/>
    </location>
</feature>
<dbReference type="FunCoup" id="C3XYL2">
    <property type="interactions" value="763"/>
</dbReference>
<protein>
    <recommendedName>
        <fullName evidence="7">K Homology domain-containing protein</fullName>
    </recommendedName>
</protein>
<evidence type="ECO:0000259" key="7">
    <source>
        <dbReference type="SMART" id="SM00322"/>
    </source>
</evidence>
<feature type="domain" description="K Homology" evidence="7">
    <location>
        <begin position="631"/>
        <end position="700"/>
    </location>
</feature>
<dbReference type="CDD" id="cd22412">
    <property type="entry name" value="KH-I_Vigilin_rpt9"/>
    <property type="match status" value="1"/>
</dbReference>
<dbReference type="CDD" id="cd22417">
    <property type="entry name" value="KH-I_Vigilin_rpt14"/>
    <property type="match status" value="1"/>
</dbReference>
<evidence type="ECO:0000256" key="5">
    <source>
        <dbReference type="PROSITE-ProRule" id="PRU00117"/>
    </source>
</evidence>
<proteinExistence type="predicted"/>
<dbReference type="CDD" id="cd22409">
    <property type="entry name" value="KH-I_Vigilin_rpt5"/>
    <property type="match status" value="1"/>
</dbReference>
<dbReference type="PROSITE" id="PS50084">
    <property type="entry name" value="KH_TYPE_1"/>
    <property type="match status" value="11"/>
</dbReference>
<evidence type="ECO:0000313" key="8">
    <source>
        <dbReference type="EMBL" id="EEN66897.1"/>
    </source>
</evidence>
<dbReference type="eggNOG" id="KOG2208">
    <property type="taxonomic scope" value="Eukaryota"/>
</dbReference>
<dbReference type="PANTHER" id="PTHR10627:SF31">
    <property type="entry name" value="DODECA-SATELLITE-BINDING PROTEIN 1, ISOFORM A"/>
    <property type="match status" value="1"/>
</dbReference>
<accession>C3XYL2</accession>
<dbReference type="FunFam" id="3.30.1370.10:FF:000018">
    <property type="entry name" value="vigilin isoform X1"/>
    <property type="match status" value="1"/>
</dbReference>
<dbReference type="CDD" id="cd22405">
    <property type="entry name" value="KH-I_Vigilin_rpt1"/>
    <property type="match status" value="1"/>
</dbReference>
<feature type="domain" description="K Homology" evidence="7">
    <location>
        <begin position="145"/>
        <end position="213"/>
    </location>
</feature>
<feature type="domain" description="K Homology" evidence="7">
    <location>
        <begin position="214"/>
        <end position="280"/>
    </location>
</feature>
<dbReference type="CDD" id="cd22418">
    <property type="entry name" value="KH-I_Vigilin_rpt15"/>
    <property type="match status" value="1"/>
</dbReference>
<feature type="domain" description="K Homology" evidence="7">
    <location>
        <begin position="558"/>
        <end position="627"/>
    </location>
</feature>
<dbReference type="Pfam" id="PF00013">
    <property type="entry name" value="KH_1"/>
    <property type="match status" value="10"/>
</dbReference>
<dbReference type="CDD" id="cd22416">
    <property type="entry name" value="KH-I_Vigilin_rpt13"/>
    <property type="match status" value="1"/>
</dbReference>
<feature type="domain" description="K Homology" evidence="7">
    <location>
        <begin position="412"/>
        <end position="480"/>
    </location>
</feature>
<organism>
    <name type="scientific">Branchiostoma floridae</name>
    <name type="common">Florida lancelet</name>
    <name type="synonym">Amphioxus</name>
    <dbReference type="NCBI Taxonomy" id="7739"/>
    <lineage>
        <taxon>Eukaryota</taxon>
        <taxon>Metazoa</taxon>
        <taxon>Chordata</taxon>
        <taxon>Cephalochordata</taxon>
        <taxon>Leptocardii</taxon>
        <taxon>Amphioxiformes</taxon>
        <taxon>Branchiostomatidae</taxon>
        <taxon>Branchiostoma</taxon>
    </lineage>
</organism>
<evidence type="ECO:0000256" key="2">
    <source>
        <dbReference type="ARBA" id="ARBA00022490"/>
    </source>
</evidence>
<dbReference type="SUPFAM" id="SSF54791">
    <property type="entry name" value="Eukaryotic type KH-domain (KH-domain type I)"/>
    <property type="match status" value="12"/>
</dbReference>
<reference evidence="8" key="1">
    <citation type="journal article" date="2008" name="Nature">
        <title>The amphioxus genome and the evolution of the chordate karyotype.</title>
        <authorList>
            <consortium name="US DOE Joint Genome Institute (JGI-PGF)"/>
            <person name="Putnam N.H."/>
            <person name="Butts T."/>
            <person name="Ferrier D.E.K."/>
            <person name="Furlong R.F."/>
            <person name="Hellsten U."/>
            <person name="Kawashima T."/>
            <person name="Robinson-Rechavi M."/>
            <person name="Shoguchi E."/>
            <person name="Terry A."/>
            <person name="Yu J.-K."/>
            <person name="Benito-Gutierrez E.L."/>
            <person name="Dubchak I."/>
            <person name="Garcia-Fernandez J."/>
            <person name="Gibson-Brown J.J."/>
            <person name="Grigoriev I.V."/>
            <person name="Horton A.C."/>
            <person name="de Jong P.J."/>
            <person name="Jurka J."/>
            <person name="Kapitonov V.V."/>
            <person name="Kohara Y."/>
            <person name="Kuroki Y."/>
            <person name="Lindquist E."/>
            <person name="Lucas S."/>
            <person name="Osoegawa K."/>
            <person name="Pennacchio L.A."/>
            <person name="Salamov A.A."/>
            <person name="Satou Y."/>
            <person name="Sauka-Spengler T."/>
            <person name="Schmutz J."/>
            <person name="Shin-I T."/>
            <person name="Toyoda A."/>
            <person name="Bronner-Fraser M."/>
            <person name="Fujiyama A."/>
            <person name="Holland L.Z."/>
            <person name="Holland P.W.H."/>
            <person name="Satoh N."/>
            <person name="Rokhsar D.S."/>
        </authorList>
    </citation>
    <scope>NUCLEOTIDE SEQUENCE [LARGE SCALE GENOMIC DNA]</scope>
    <source>
        <strain evidence="8">S238N-H82</strain>
        <tissue evidence="8">Testes</tissue>
    </source>
</reference>
<dbReference type="CDD" id="cd22411">
    <property type="entry name" value="KH-I_Vigilin_rpt8"/>
    <property type="match status" value="1"/>
</dbReference>
<dbReference type="CDD" id="cd22413">
    <property type="entry name" value="KH-I_Vigilin_rpt10"/>
    <property type="match status" value="1"/>
</dbReference>
<evidence type="ECO:0000256" key="3">
    <source>
        <dbReference type="ARBA" id="ARBA00022737"/>
    </source>
</evidence>
<gene>
    <name evidence="8" type="ORF">BRAFLDRAFT_126276</name>
</gene>
<dbReference type="CDD" id="cd22415">
    <property type="entry name" value="KH-I_Vigilin_rpt12"/>
    <property type="match status" value="1"/>
</dbReference>
<feature type="domain" description="K Homology" evidence="7">
    <location>
        <begin position="704"/>
        <end position="805"/>
    </location>
</feature>
<dbReference type="InterPro" id="IPR004087">
    <property type="entry name" value="KH_dom"/>
</dbReference>
<evidence type="ECO:0000256" key="6">
    <source>
        <dbReference type="SAM" id="MobiDB-lite"/>
    </source>
</evidence>
<keyword evidence="3" id="KW-0677">Repeat</keyword>
<feature type="region of interest" description="Disordered" evidence="6">
    <location>
        <begin position="739"/>
        <end position="780"/>
    </location>
</feature>
<feature type="region of interest" description="Disordered" evidence="6">
    <location>
        <begin position="1"/>
        <end position="24"/>
    </location>
</feature>
<dbReference type="InterPro" id="IPR004088">
    <property type="entry name" value="KH_dom_type_1"/>
</dbReference>
<feature type="compositionally biased region" description="Polar residues" evidence="6">
    <location>
        <begin position="1076"/>
        <end position="1090"/>
    </location>
</feature>
<name>C3XYL2_BRAFL</name>
<dbReference type="InterPro" id="IPR057778">
    <property type="entry name" value="KH_Vigilin_N"/>
</dbReference>
<sequence length="1106" mass="123406">MSSDMYSEEPGVPDVGKSPRDLDEEAYMPTYAEAFPPLPQTAVDRAAVSDAPVWGAKPIKSSITTQVFRVPVEERRYKQLNDEQFGEEGKQQAKACQDIMKNTACHIEISLSKDQSLTIMVTGKQQDVMKARKELLSQLQTQKRKTCTISVEVRKSQHKYVIGPKGNNLAEIMATTGVSVEMPALDTPTETILLRGEQDKLGMALTQVYARANSVVIDEVVAPAWLHRFIIGRKGQNIRQIMQDLPKVHIEFTDGQDKITLEGPPEEVEQARRALEEITRDLQSRMDFAELTVEQKYHRHIIGKNGANITRIKNETKTSIRIPPDEENSNLIRIEGDPAGVQEAKKEISDMVNKMENERTKDILIEQRFHRTIIGTKEPSRKSDVVTLRGPKQDVDKCFKYLTQMVQEIAAQNYKIDVPIYKKFHKNIIGKGGATIRKIREETNTRIDLPTESSDSDVISIIGRKKDCEDARDRIQAIQNELANVTSVDINIPAKFHNSIIGAKGRLIRSIMEDCGGVIIRFPDEGSGSDKVTIRGPKEDVEKAKQQLLELSNERAQSGHTSEVRAKPEHHKFLIGRGGANIRKVRDNTGARIIFPTSKDDDQELITIMGTKEAVSAARTELEGLIKDLDKIVEGDVSVDPKYHRHFVARRGAVLREIADDFGGVQVSFPRSGVKSDKVVLKGAKDCVEGAKNRIMEIVADLESQVTIECVIAQKNHRTVMGPKGSRVQAVTAEFEVGIKFPDRRTEEPSSPTSPNGTGEEAVVNGDAASQESGEAEPKKSDIILITGNKDRCEQAKAALLALVPITEEVEVPFDYHRFIIGQKGRDIRKLMEENDVNITIPPANLESNFIKITGPPTNVERAKGAVAARVEELDKEKEDRILRNFQLVVTVDPKYHPKIIGRKGAVISKIRQDHDVNIQFPDKGKEEEENKIVVTGYEKNAEAAKVDILKIVSELEDMVSEDVWIDSRVHPRLIGGRGRAIRKVMDDYKVDIRFPTPNAEDPNIVNITGLPEHVEDCKDYLLNLEEEYMQDIVDQEAMSQYMKPSRTEEASGNRPAHSKGFVVRDAPWSAAPPDSTDTTEFPTLGNTASPAPPVQGGAVRWGPRR</sequence>
<feature type="domain" description="K Homology" evidence="7">
    <location>
        <begin position="484"/>
        <end position="553"/>
    </location>
</feature>
<dbReference type="FunFam" id="3.30.1370.10:FF:000039">
    <property type="entry name" value="vigilin isoform X1"/>
    <property type="match status" value="1"/>
</dbReference>
<dbReference type="EMBL" id="GG666473">
    <property type="protein sequence ID" value="EEN66897.1"/>
    <property type="molecule type" value="Genomic_DNA"/>
</dbReference>
<dbReference type="SMART" id="SM00322">
    <property type="entry name" value="KH"/>
    <property type="match status" value="12"/>
</dbReference>
<keyword evidence="2" id="KW-0963">Cytoplasm</keyword>